<sequence length="102" mass="11794">MGYRRNYVMEKTECPLCGEKVTPSGMPFCLHVHEEEKPVCEHCIKAAERNELEKRMKGYAAKLEGRRNTLLEYVSGASLLNLPSYEDYLKKNEQPEEPEEVT</sequence>
<organism evidence="1">
    <name type="scientific">marine sediment metagenome</name>
    <dbReference type="NCBI Taxonomy" id="412755"/>
    <lineage>
        <taxon>unclassified sequences</taxon>
        <taxon>metagenomes</taxon>
        <taxon>ecological metagenomes</taxon>
    </lineage>
</organism>
<accession>X1RMD6</accession>
<dbReference type="EMBL" id="BARW01006867">
    <property type="protein sequence ID" value="GAI81808.1"/>
    <property type="molecule type" value="Genomic_DNA"/>
</dbReference>
<evidence type="ECO:0000313" key="1">
    <source>
        <dbReference type="EMBL" id="GAI81808.1"/>
    </source>
</evidence>
<protein>
    <submittedName>
        <fullName evidence="1">Uncharacterized protein</fullName>
    </submittedName>
</protein>
<proteinExistence type="predicted"/>
<name>X1RMD6_9ZZZZ</name>
<reference evidence="1" key="1">
    <citation type="journal article" date="2014" name="Front. Microbiol.">
        <title>High frequency of phylogenetically diverse reductive dehalogenase-homologous genes in deep subseafloor sedimentary metagenomes.</title>
        <authorList>
            <person name="Kawai M."/>
            <person name="Futagami T."/>
            <person name="Toyoda A."/>
            <person name="Takaki Y."/>
            <person name="Nishi S."/>
            <person name="Hori S."/>
            <person name="Arai W."/>
            <person name="Tsubouchi T."/>
            <person name="Morono Y."/>
            <person name="Uchiyama I."/>
            <person name="Ito T."/>
            <person name="Fujiyama A."/>
            <person name="Inagaki F."/>
            <person name="Takami H."/>
        </authorList>
    </citation>
    <scope>NUCLEOTIDE SEQUENCE</scope>
    <source>
        <strain evidence="1">Expedition CK06-06</strain>
    </source>
</reference>
<gene>
    <name evidence="1" type="ORF">S12H4_14405</name>
</gene>
<dbReference type="AlphaFoldDB" id="X1RMD6"/>
<comment type="caution">
    <text evidence="1">The sequence shown here is derived from an EMBL/GenBank/DDBJ whole genome shotgun (WGS) entry which is preliminary data.</text>
</comment>